<feature type="binding site" evidence="11">
    <location>
        <position position="170"/>
    </location>
    <ligand>
        <name>substrate</name>
    </ligand>
</feature>
<dbReference type="HAMAP" id="MF_00225">
    <property type="entry name" value="DHO_dh_type2"/>
    <property type="match status" value="1"/>
</dbReference>
<keyword evidence="9 11" id="KW-0472">Membrane</keyword>
<comment type="catalytic activity">
    <reaction evidence="10 11">
        <text>(S)-dihydroorotate + a quinone = orotate + a quinol</text>
        <dbReference type="Rhea" id="RHEA:30187"/>
        <dbReference type="ChEBI" id="CHEBI:24646"/>
        <dbReference type="ChEBI" id="CHEBI:30839"/>
        <dbReference type="ChEBI" id="CHEBI:30864"/>
        <dbReference type="ChEBI" id="CHEBI:132124"/>
        <dbReference type="EC" id="1.3.5.2"/>
    </reaction>
</comment>
<dbReference type="NCBIfam" id="TIGR01036">
    <property type="entry name" value="pyrD_sub2"/>
    <property type="match status" value="1"/>
</dbReference>
<feature type="binding site" evidence="11">
    <location>
        <position position="242"/>
    </location>
    <ligand>
        <name>FMN</name>
        <dbReference type="ChEBI" id="CHEBI:58210"/>
    </ligand>
</feature>
<feature type="binding site" evidence="11">
    <location>
        <position position="85"/>
    </location>
    <ligand>
        <name>FMN</name>
        <dbReference type="ChEBI" id="CHEBI:58210"/>
    </ligand>
</feature>
<feature type="binding site" evidence="11">
    <location>
        <position position="294"/>
    </location>
    <ligand>
        <name>FMN</name>
        <dbReference type="ChEBI" id="CHEBI:58210"/>
    </ligand>
</feature>
<keyword evidence="6 11" id="KW-0288">FMN</keyword>
<evidence type="ECO:0000313" key="13">
    <source>
        <dbReference type="EMBL" id="MBB3972912.1"/>
    </source>
</evidence>
<feature type="binding site" evidence="11">
    <location>
        <position position="65"/>
    </location>
    <ligand>
        <name>substrate</name>
    </ligand>
</feature>
<comment type="caution">
    <text evidence="13">The sequence shown here is derived from an EMBL/GenBank/DDBJ whole genome shotgun (WGS) entry which is preliminary data.</text>
</comment>
<evidence type="ECO:0000256" key="10">
    <source>
        <dbReference type="ARBA" id="ARBA00048639"/>
    </source>
</evidence>
<dbReference type="PROSITE" id="PS00911">
    <property type="entry name" value="DHODEHASE_1"/>
    <property type="match status" value="1"/>
</dbReference>
<dbReference type="GO" id="GO:0044205">
    <property type="term" value="P:'de novo' UMP biosynthetic process"/>
    <property type="evidence" value="ECO:0007669"/>
    <property type="project" value="UniProtKB-UniRule"/>
</dbReference>
<evidence type="ECO:0000256" key="2">
    <source>
        <dbReference type="ARBA" id="ARBA00004370"/>
    </source>
</evidence>
<dbReference type="InterPro" id="IPR001295">
    <property type="entry name" value="Dihydroorotate_DH_CS"/>
</dbReference>
<evidence type="ECO:0000256" key="4">
    <source>
        <dbReference type="ARBA" id="ARBA00005359"/>
    </source>
</evidence>
<evidence type="ECO:0000256" key="6">
    <source>
        <dbReference type="ARBA" id="ARBA00022643"/>
    </source>
</evidence>
<protein>
    <recommendedName>
        <fullName evidence="11">Dihydroorotate dehydrogenase (quinone)</fullName>
        <ecNumber evidence="11">1.3.5.2</ecNumber>
    </recommendedName>
    <alternativeName>
        <fullName evidence="11">DHOdehase</fullName>
        <shortName evidence="11">DHOD</shortName>
        <shortName evidence="11">DHODase</shortName>
    </alternativeName>
    <alternativeName>
        <fullName evidence="11">Dihydroorotate oxidase</fullName>
    </alternativeName>
</protein>
<dbReference type="EMBL" id="JACIDR010000002">
    <property type="protein sequence ID" value="MBB3972912.1"/>
    <property type="molecule type" value="Genomic_DNA"/>
</dbReference>
<dbReference type="EC" id="1.3.5.2" evidence="11"/>
<evidence type="ECO:0000259" key="12">
    <source>
        <dbReference type="Pfam" id="PF01180"/>
    </source>
</evidence>
<dbReference type="GO" id="GO:0005886">
    <property type="term" value="C:plasma membrane"/>
    <property type="evidence" value="ECO:0007669"/>
    <property type="project" value="UniProtKB-SubCell"/>
</dbReference>
<feature type="binding site" evidence="11">
    <location>
        <position position="214"/>
    </location>
    <ligand>
        <name>FMN</name>
        <dbReference type="ChEBI" id="CHEBI:58210"/>
    </ligand>
</feature>
<feature type="binding site" evidence="11">
    <location>
        <begin position="243"/>
        <end position="244"/>
    </location>
    <ligand>
        <name>substrate</name>
    </ligand>
</feature>
<comment type="pathway">
    <text evidence="3 11">Pyrimidine metabolism; UMP biosynthesis via de novo pathway; orotate from (S)-dihydroorotate (quinone route): step 1/1.</text>
</comment>
<feature type="binding site" evidence="11">
    <location>
        <position position="170"/>
    </location>
    <ligand>
        <name>FMN</name>
        <dbReference type="ChEBI" id="CHEBI:58210"/>
    </ligand>
</feature>
<dbReference type="UniPathway" id="UPA00070">
    <property type="reaction ID" value="UER00946"/>
</dbReference>
<comment type="similarity">
    <text evidence="4 11">Belongs to the dihydroorotate dehydrogenase family. Type 2 subfamily.</text>
</comment>
<dbReference type="CDD" id="cd04738">
    <property type="entry name" value="DHOD_2_like"/>
    <property type="match status" value="1"/>
</dbReference>
<evidence type="ECO:0000313" key="14">
    <source>
        <dbReference type="Proteomes" id="UP000528964"/>
    </source>
</evidence>
<comment type="function">
    <text evidence="1 11">Catalyzes the conversion of dihydroorotate to orotate with quinone as electron acceptor.</text>
</comment>
<keyword evidence="7 11" id="KW-0665">Pyrimidine biosynthesis</keyword>
<keyword evidence="8 11" id="KW-0560">Oxidoreductase</keyword>
<dbReference type="RefSeq" id="WP_183394784.1">
    <property type="nucleotide sequence ID" value="NZ_JACIDR010000002.1"/>
</dbReference>
<comment type="subcellular location">
    <subcellularLocation>
        <location evidence="11">Cell membrane</location>
        <topology evidence="11">Peripheral membrane protein</topology>
    </subcellularLocation>
    <subcellularLocation>
        <location evidence="2">Membrane</location>
    </subcellularLocation>
</comment>
<keyword evidence="14" id="KW-1185">Reference proteome</keyword>
<gene>
    <name evidence="11" type="primary">pyrD</name>
    <name evidence="13" type="ORF">GGR24_001569</name>
</gene>
<evidence type="ECO:0000256" key="1">
    <source>
        <dbReference type="ARBA" id="ARBA00003125"/>
    </source>
</evidence>
<feature type="active site" description="Nucleophile" evidence="11">
    <location>
        <position position="173"/>
    </location>
</feature>
<dbReference type="NCBIfam" id="NF003645">
    <property type="entry name" value="PRK05286.1-2"/>
    <property type="match status" value="1"/>
</dbReference>
<sequence length="362" mass="37217">MIAPFWPLLRAALHALSPEPAHLATLAALERLPRRAPPPDDPRLAVRAFGLDFPNPIGLAAGFDKDARAPDALLGLGFGFVEIGSVTPRPQPGNPKPRLFRLTQDGAIVNRMGFNNEGAEAARRRLAARAGRPGLIGVNIGANKDAADRTADYVAGVRTFAPYASFFTVNISSPNTPGLRDLQARAALDDLVARVIAARDEAAAASGRRPVLLKIAPDLDLPGLDDVVAVARARGLDGLIVSNTTLARPASLRDPAAKEAGGLSGAPLFRRSTWMLAEAFLRMEGAMPLVGVGGIASGADALAKLRAGATLVELYSALVFEGPGLVQAIKADLLAALPSGAGSLASLTGRDAAAVAAAGPGG</sequence>
<feature type="binding site" evidence="11">
    <location>
        <position position="139"/>
    </location>
    <ligand>
        <name>FMN</name>
        <dbReference type="ChEBI" id="CHEBI:58210"/>
    </ligand>
</feature>
<reference evidence="13 14" key="1">
    <citation type="submission" date="2020-08" db="EMBL/GenBank/DDBJ databases">
        <title>Genomic Encyclopedia of Type Strains, Phase IV (KMG-IV): sequencing the most valuable type-strain genomes for metagenomic binning, comparative biology and taxonomic classification.</title>
        <authorList>
            <person name="Goeker M."/>
        </authorList>
    </citation>
    <scope>NUCLEOTIDE SEQUENCE [LARGE SCALE GENOMIC DNA]</scope>
    <source>
        <strain evidence="13 14">DSM 25481</strain>
    </source>
</reference>
<keyword evidence="5 11" id="KW-0285">Flavoprotein</keyword>
<dbReference type="PANTHER" id="PTHR48109:SF4">
    <property type="entry name" value="DIHYDROOROTATE DEHYDROGENASE (QUINONE), MITOCHONDRIAL"/>
    <property type="match status" value="1"/>
</dbReference>
<evidence type="ECO:0000256" key="5">
    <source>
        <dbReference type="ARBA" id="ARBA00022630"/>
    </source>
</evidence>
<feature type="domain" description="Dihydroorotate dehydrogenase catalytic" evidence="12">
    <location>
        <begin position="44"/>
        <end position="336"/>
    </location>
</feature>
<dbReference type="InterPro" id="IPR005720">
    <property type="entry name" value="Dihydroorotate_DH_cat"/>
</dbReference>
<feature type="binding site" evidence="11">
    <location>
        <begin position="110"/>
        <end position="114"/>
    </location>
    <ligand>
        <name>substrate</name>
    </ligand>
</feature>
<dbReference type="Proteomes" id="UP000528964">
    <property type="component" value="Unassembled WGS sequence"/>
</dbReference>
<feature type="binding site" evidence="11">
    <location>
        <begin position="315"/>
        <end position="316"/>
    </location>
    <ligand>
        <name>FMN</name>
        <dbReference type="ChEBI" id="CHEBI:58210"/>
    </ligand>
</feature>
<dbReference type="Pfam" id="PF01180">
    <property type="entry name" value="DHO_dh"/>
    <property type="match status" value="1"/>
</dbReference>
<evidence type="ECO:0000256" key="9">
    <source>
        <dbReference type="ARBA" id="ARBA00023136"/>
    </source>
</evidence>
<name>A0A7W6D2I4_9HYPH</name>
<accession>A0A7W6D2I4</accession>
<dbReference type="NCBIfam" id="NF003652">
    <property type="entry name" value="PRK05286.2-5"/>
    <property type="match status" value="1"/>
</dbReference>
<feature type="binding site" evidence="11">
    <location>
        <begin position="61"/>
        <end position="65"/>
    </location>
    <ligand>
        <name>FMN</name>
        <dbReference type="ChEBI" id="CHEBI:58210"/>
    </ligand>
</feature>
<dbReference type="InterPro" id="IPR005719">
    <property type="entry name" value="Dihydroorotate_DH_2"/>
</dbReference>
<feature type="binding site" evidence="11">
    <location>
        <position position="265"/>
    </location>
    <ligand>
        <name>FMN</name>
        <dbReference type="ChEBI" id="CHEBI:58210"/>
    </ligand>
</feature>
<feature type="binding site" evidence="11">
    <location>
        <position position="175"/>
    </location>
    <ligand>
        <name>substrate</name>
    </ligand>
</feature>
<keyword evidence="11" id="KW-1003">Cell membrane</keyword>
<evidence type="ECO:0000256" key="7">
    <source>
        <dbReference type="ARBA" id="ARBA00022975"/>
    </source>
</evidence>
<dbReference type="PROSITE" id="PS00912">
    <property type="entry name" value="DHODEHASE_2"/>
    <property type="match status" value="1"/>
</dbReference>
<comment type="subunit">
    <text evidence="11">Monomer.</text>
</comment>
<dbReference type="InterPro" id="IPR050074">
    <property type="entry name" value="DHO_dehydrogenase"/>
</dbReference>
<dbReference type="GO" id="GO:0106430">
    <property type="term" value="F:dihydroorotate dehydrogenase (quinone) activity"/>
    <property type="evidence" value="ECO:0007669"/>
    <property type="project" value="UniProtKB-EC"/>
</dbReference>
<organism evidence="13 14">
    <name type="scientific">Hansschlegelia beijingensis</name>
    <dbReference type="NCBI Taxonomy" id="1133344"/>
    <lineage>
        <taxon>Bacteria</taxon>
        <taxon>Pseudomonadati</taxon>
        <taxon>Pseudomonadota</taxon>
        <taxon>Alphaproteobacteria</taxon>
        <taxon>Hyphomicrobiales</taxon>
        <taxon>Methylopilaceae</taxon>
        <taxon>Hansschlegelia</taxon>
    </lineage>
</organism>
<dbReference type="Gene3D" id="3.20.20.70">
    <property type="entry name" value="Aldolase class I"/>
    <property type="match status" value="1"/>
</dbReference>
<comment type="cofactor">
    <cofactor evidence="11">
        <name>FMN</name>
        <dbReference type="ChEBI" id="CHEBI:58210"/>
    </cofactor>
    <text evidence="11">Binds 1 FMN per subunit.</text>
</comment>
<dbReference type="PANTHER" id="PTHR48109">
    <property type="entry name" value="DIHYDROOROTATE DEHYDROGENASE (QUINONE), MITOCHONDRIAL-RELATED"/>
    <property type="match status" value="1"/>
</dbReference>
<dbReference type="SUPFAM" id="SSF51395">
    <property type="entry name" value="FMN-linked oxidoreductases"/>
    <property type="match status" value="1"/>
</dbReference>
<dbReference type="GO" id="GO:0005737">
    <property type="term" value="C:cytoplasm"/>
    <property type="evidence" value="ECO:0007669"/>
    <property type="project" value="InterPro"/>
</dbReference>
<evidence type="ECO:0000256" key="8">
    <source>
        <dbReference type="ARBA" id="ARBA00023002"/>
    </source>
</evidence>
<evidence type="ECO:0000256" key="11">
    <source>
        <dbReference type="HAMAP-Rule" id="MF_00225"/>
    </source>
</evidence>
<dbReference type="AlphaFoldDB" id="A0A7W6D2I4"/>
<dbReference type="InterPro" id="IPR013785">
    <property type="entry name" value="Aldolase_TIM"/>
</dbReference>
<evidence type="ECO:0000256" key="3">
    <source>
        <dbReference type="ARBA" id="ARBA00005161"/>
    </source>
</evidence>
<proteinExistence type="inferred from homology"/>
<dbReference type="GO" id="GO:0006207">
    <property type="term" value="P:'de novo' pyrimidine nucleobase biosynthetic process"/>
    <property type="evidence" value="ECO:0007669"/>
    <property type="project" value="UniProtKB-UniRule"/>
</dbReference>